<dbReference type="EMBL" id="JBHTIW010000008">
    <property type="protein sequence ID" value="MFD0920677.1"/>
    <property type="molecule type" value="Genomic_DNA"/>
</dbReference>
<reference evidence="2" key="1">
    <citation type="journal article" date="2019" name="Int. J. Syst. Evol. Microbiol.">
        <title>The Global Catalogue of Microorganisms (GCM) 10K type strain sequencing project: providing services to taxonomists for standard genome sequencing and annotation.</title>
        <authorList>
            <consortium name="The Broad Institute Genomics Platform"/>
            <consortium name="The Broad Institute Genome Sequencing Center for Infectious Disease"/>
            <person name="Wu L."/>
            <person name="Ma J."/>
        </authorList>
    </citation>
    <scope>NUCLEOTIDE SEQUENCE [LARGE SCALE GENOMIC DNA]</scope>
    <source>
        <strain evidence="2">CCUG 56401</strain>
    </source>
</reference>
<accession>A0ABW3FSG3</accession>
<evidence type="ECO:0000313" key="1">
    <source>
        <dbReference type="EMBL" id="MFD0920677.1"/>
    </source>
</evidence>
<comment type="caution">
    <text evidence="1">The sequence shown here is derived from an EMBL/GenBank/DDBJ whole genome shotgun (WGS) entry which is preliminary data.</text>
</comment>
<evidence type="ECO:0000313" key="2">
    <source>
        <dbReference type="Proteomes" id="UP001597018"/>
    </source>
</evidence>
<gene>
    <name evidence="1" type="ORF">ACFQ16_13060</name>
</gene>
<dbReference type="RefSeq" id="WP_263253796.1">
    <property type="nucleotide sequence ID" value="NZ_BAABLT010000006.1"/>
</dbReference>
<protein>
    <submittedName>
        <fullName evidence="1">Uncharacterized protein</fullName>
    </submittedName>
</protein>
<keyword evidence="2" id="KW-1185">Reference proteome</keyword>
<name>A0ABW3FSG3_9PSEU</name>
<dbReference type="Proteomes" id="UP001597018">
    <property type="component" value="Unassembled WGS sequence"/>
</dbReference>
<proteinExistence type="predicted"/>
<sequence length="44" mass="4711">MEFDLSVDEQVFAVPGEGRATSAAAEEKGTYTVTTTCWGPCVQQ</sequence>
<organism evidence="1 2">
    <name type="scientific">Saccharopolyspora rosea</name>
    <dbReference type="NCBI Taxonomy" id="524884"/>
    <lineage>
        <taxon>Bacteria</taxon>
        <taxon>Bacillati</taxon>
        <taxon>Actinomycetota</taxon>
        <taxon>Actinomycetes</taxon>
        <taxon>Pseudonocardiales</taxon>
        <taxon>Pseudonocardiaceae</taxon>
        <taxon>Saccharopolyspora</taxon>
    </lineage>
</organism>